<evidence type="ECO:0000256" key="7">
    <source>
        <dbReference type="RuleBase" id="RU004016"/>
    </source>
</evidence>
<keyword evidence="9" id="KW-0121">Carboxypeptidase</keyword>
<dbReference type="GO" id="GO:0004180">
    <property type="term" value="F:carboxypeptidase activity"/>
    <property type="evidence" value="ECO:0007669"/>
    <property type="project" value="UniProtKB-KW"/>
</dbReference>
<evidence type="ECO:0000256" key="1">
    <source>
        <dbReference type="ARBA" id="ARBA00007164"/>
    </source>
</evidence>
<keyword evidence="9" id="KW-0645">Protease</keyword>
<comment type="similarity">
    <text evidence="1 7">Belongs to the peptidase S11 family.</text>
</comment>
<evidence type="ECO:0000256" key="2">
    <source>
        <dbReference type="ARBA" id="ARBA00022729"/>
    </source>
</evidence>
<protein>
    <submittedName>
        <fullName evidence="9">D-alanyl-D-alanine carboxypeptidase family protein</fullName>
        <ecNumber evidence="9">3.4.-.-</ecNumber>
    </submittedName>
</protein>
<gene>
    <name evidence="9" type="ORF">ACKQTC_08210</name>
</gene>
<dbReference type="Pfam" id="PF00768">
    <property type="entry name" value="Peptidase_S11"/>
    <property type="match status" value="1"/>
</dbReference>
<feature type="domain" description="Peptidase S11 D-alanyl-D-alanine carboxypeptidase A N-terminal" evidence="8">
    <location>
        <begin position="35"/>
        <end position="277"/>
    </location>
</feature>
<dbReference type="EC" id="3.4.-.-" evidence="9"/>
<dbReference type="SUPFAM" id="SSF56601">
    <property type="entry name" value="beta-lactamase/transpeptidase-like"/>
    <property type="match status" value="1"/>
</dbReference>
<dbReference type="InterPro" id="IPR012338">
    <property type="entry name" value="Beta-lactam/transpept-like"/>
</dbReference>
<dbReference type="PANTHER" id="PTHR21581">
    <property type="entry name" value="D-ALANYL-D-ALANINE CARBOXYPEPTIDASE"/>
    <property type="match status" value="1"/>
</dbReference>
<evidence type="ECO:0000259" key="8">
    <source>
        <dbReference type="Pfam" id="PF00768"/>
    </source>
</evidence>
<reference evidence="9 10" key="1">
    <citation type="journal article" date="2016" name="Int. J. Syst. Evol. Microbiol.">
        <title>Peptococcus simiae sp. nov., isolated from rhesus macaque faeces and emended description of the genus Peptococcus.</title>
        <authorList>
            <person name="Shkoporov A.N."/>
            <person name="Efimov B.A."/>
            <person name="Kondova I."/>
            <person name="Ouwerling B."/>
            <person name="Chaplin A.V."/>
            <person name="Shcherbakova V.A."/>
            <person name="Langermans J.A.M."/>
        </authorList>
    </citation>
    <scope>NUCLEOTIDE SEQUENCE [LARGE SCALE GENOMIC DNA]</scope>
    <source>
        <strain evidence="9 10">M108</strain>
    </source>
</reference>
<dbReference type="InterPro" id="IPR001967">
    <property type="entry name" value="Peptidase_S11_N"/>
</dbReference>
<keyword evidence="3 9" id="KW-0378">Hydrolase</keyword>
<evidence type="ECO:0000256" key="5">
    <source>
        <dbReference type="ARBA" id="ARBA00022984"/>
    </source>
</evidence>
<evidence type="ECO:0000313" key="9">
    <source>
        <dbReference type="EMBL" id="MFM9414348.1"/>
    </source>
</evidence>
<proteinExistence type="inferred from homology"/>
<evidence type="ECO:0000256" key="3">
    <source>
        <dbReference type="ARBA" id="ARBA00022801"/>
    </source>
</evidence>
<evidence type="ECO:0000256" key="4">
    <source>
        <dbReference type="ARBA" id="ARBA00022960"/>
    </source>
</evidence>
<dbReference type="RefSeq" id="WP_408977962.1">
    <property type="nucleotide sequence ID" value="NZ_JBJUVG010000014.1"/>
</dbReference>
<evidence type="ECO:0000256" key="6">
    <source>
        <dbReference type="ARBA" id="ARBA00023316"/>
    </source>
</evidence>
<keyword evidence="10" id="KW-1185">Reference proteome</keyword>
<keyword evidence="4" id="KW-0133">Cell shape</keyword>
<name>A0ABW9H264_9FIRM</name>
<dbReference type="Gene3D" id="3.40.710.10">
    <property type="entry name" value="DD-peptidase/beta-lactamase superfamily"/>
    <property type="match status" value="1"/>
</dbReference>
<evidence type="ECO:0000313" key="10">
    <source>
        <dbReference type="Proteomes" id="UP001631949"/>
    </source>
</evidence>
<dbReference type="Proteomes" id="UP001631949">
    <property type="component" value="Unassembled WGS sequence"/>
</dbReference>
<dbReference type="InterPro" id="IPR018044">
    <property type="entry name" value="Peptidase_S11"/>
</dbReference>
<keyword evidence="6" id="KW-0961">Cell wall biogenesis/degradation</keyword>
<dbReference type="PRINTS" id="PR00725">
    <property type="entry name" value="DADACBPTASE1"/>
</dbReference>
<keyword evidence="2" id="KW-0732">Signal</keyword>
<keyword evidence="5" id="KW-0573">Peptidoglycan synthesis</keyword>
<accession>A0ABW9H264</accession>
<comment type="caution">
    <text evidence="9">The sequence shown here is derived from an EMBL/GenBank/DDBJ whole genome shotgun (WGS) entry which is preliminary data.</text>
</comment>
<sequence length="300" mass="32079">MLLILFALVRCGTSGQQEPVQDKALTATDTSGHIQAKDISSHAAIAINAKNGEVLFAKAAEDQKYPASLTKLMTLYVALLDQKDLSQEVELTSDVFTGLAEKDLATAGFQVGDKVTVEDLMYATILPSGADAARALAIVTSGSEEAFVERMNEEAAALGMRGTYFVNVTGAHDPKHVSTVADMAKLMRAGLKNDTFAQVIQSMHYTTEAPRPSAKGLRLDHSLARYLDNFDRVMADPSFEILGGKTGYTGEAGLCLASLGRDRESNERAIVVTMDGKGTAGNYYPALKDAAVLYEGIFKG</sequence>
<dbReference type="PANTHER" id="PTHR21581:SF6">
    <property type="entry name" value="TRAFFICKING PROTEIN PARTICLE COMPLEX SUBUNIT 12"/>
    <property type="match status" value="1"/>
</dbReference>
<organism evidence="9 10">
    <name type="scientific">Peptococcus simiae</name>
    <dbReference type="NCBI Taxonomy" id="1643805"/>
    <lineage>
        <taxon>Bacteria</taxon>
        <taxon>Bacillati</taxon>
        <taxon>Bacillota</taxon>
        <taxon>Clostridia</taxon>
        <taxon>Eubacteriales</taxon>
        <taxon>Peptococcaceae</taxon>
        <taxon>Peptococcus</taxon>
    </lineage>
</organism>
<dbReference type="EMBL" id="JBJUVG010000014">
    <property type="protein sequence ID" value="MFM9414348.1"/>
    <property type="molecule type" value="Genomic_DNA"/>
</dbReference>